<sequence>MKIRKAAFENHKELIHTYIYEDKKEEYFIIAVPAIQWSYKLPYDYLASVKEEMKDSIQKTKTSEIADELVAKVFMWIHEM</sequence>
<protein>
    <submittedName>
        <fullName evidence="1">YueH family protein</fullName>
    </submittedName>
</protein>
<proteinExistence type="predicted"/>
<dbReference type="RefSeq" id="WP_377927614.1">
    <property type="nucleotide sequence ID" value="NZ_JBHUEM010000008.1"/>
</dbReference>
<evidence type="ECO:0000313" key="1">
    <source>
        <dbReference type="EMBL" id="MFD1736455.1"/>
    </source>
</evidence>
<accession>A0ABW4LMQ7</accession>
<dbReference type="EMBL" id="JBHUEM010000008">
    <property type="protein sequence ID" value="MFD1736455.1"/>
    <property type="molecule type" value="Genomic_DNA"/>
</dbReference>
<comment type="caution">
    <text evidence="1">The sequence shown here is derived from an EMBL/GenBank/DDBJ whole genome shotgun (WGS) entry which is preliminary data.</text>
</comment>
<dbReference type="Pfam" id="PF14166">
    <property type="entry name" value="YueH"/>
    <property type="match status" value="1"/>
</dbReference>
<dbReference type="Proteomes" id="UP001597214">
    <property type="component" value="Unassembled WGS sequence"/>
</dbReference>
<dbReference type="InterPro" id="IPR020260">
    <property type="entry name" value="Uncharacterised_YueH"/>
</dbReference>
<reference evidence="2" key="1">
    <citation type="journal article" date="2019" name="Int. J. Syst. Evol. Microbiol.">
        <title>The Global Catalogue of Microorganisms (GCM) 10K type strain sequencing project: providing services to taxonomists for standard genome sequencing and annotation.</title>
        <authorList>
            <consortium name="The Broad Institute Genomics Platform"/>
            <consortium name="The Broad Institute Genome Sequencing Center for Infectious Disease"/>
            <person name="Wu L."/>
            <person name="Ma J."/>
        </authorList>
    </citation>
    <scope>NUCLEOTIDE SEQUENCE [LARGE SCALE GENOMIC DNA]</scope>
    <source>
        <strain evidence="2">CCUG 49339</strain>
    </source>
</reference>
<keyword evidence="2" id="KW-1185">Reference proteome</keyword>
<organism evidence="1 2">
    <name type="scientific">Bacillus salitolerans</name>
    <dbReference type="NCBI Taxonomy" id="1437434"/>
    <lineage>
        <taxon>Bacteria</taxon>
        <taxon>Bacillati</taxon>
        <taxon>Bacillota</taxon>
        <taxon>Bacilli</taxon>
        <taxon>Bacillales</taxon>
        <taxon>Bacillaceae</taxon>
        <taxon>Bacillus</taxon>
    </lineage>
</organism>
<evidence type="ECO:0000313" key="2">
    <source>
        <dbReference type="Proteomes" id="UP001597214"/>
    </source>
</evidence>
<name>A0ABW4LMQ7_9BACI</name>
<gene>
    <name evidence="1" type="ORF">ACFSCX_07745</name>
</gene>